<dbReference type="EMBL" id="JACYCF010000006">
    <property type="protein sequence ID" value="KAF8756720.1"/>
    <property type="molecule type" value="Genomic_DNA"/>
</dbReference>
<feature type="compositionally biased region" description="Basic and acidic residues" evidence="1">
    <location>
        <begin position="1"/>
        <end position="27"/>
    </location>
</feature>
<gene>
    <name evidence="2" type="ORF">RHS01_04584</name>
</gene>
<evidence type="ECO:0000313" key="2">
    <source>
        <dbReference type="EMBL" id="KAF8756720.1"/>
    </source>
</evidence>
<name>A0A8H7M7V3_9AGAM</name>
<organism evidence="2 3">
    <name type="scientific">Rhizoctonia solani</name>
    <dbReference type="NCBI Taxonomy" id="456999"/>
    <lineage>
        <taxon>Eukaryota</taxon>
        <taxon>Fungi</taxon>
        <taxon>Dikarya</taxon>
        <taxon>Basidiomycota</taxon>
        <taxon>Agaricomycotina</taxon>
        <taxon>Agaricomycetes</taxon>
        <taxon>Cantharellales</taxon>
        <taxon>Ceratobasidiaceae</taxon>
        <taxon>Rhizoctonia</taxon>
    </lineage>
</organism>
<comment type="caution">
    <text evidence="2">The sequence shown here is derived from an EMBL/GenBank/DDBJ whole genome shotgun (WGS) entry which is preliminary data.</text>
</comment>
<feature type="region of interest" description="Disordered" evidence="1">
    <location>
        <begin position="1"/>
        <end position="95"/>
    </location>
</feature>
<reference evidence="2" key="1">
    <citation type="submission" date="2020-09" db="EMBL/GenBank/DDBJ databases">
        <title>Comparative genome analyses of four rice-infecting Rhizoctonia solani isolates reveal extensive enrichment of homogalacturonan modification genes.</title>
        <authorList>
            <person name="Lee D.-Y."/>
            <person name="Jeon J."/>
            <person name="Kim K.-T."/>
            <person name="Cheong K."/>
            <person name="Song H."/>
            <person name="Choi G."/>
            <person name="Ko J."/>
            <person name="Opiyo S.O."/>
            <person name="Zuo S."/>
            <person name="Madhav S."/>
            <person name="Lee Y.-H."/>
            <person name="Wang G.-L."/>
        </authorList>
    </citation>
    <scope>NUCLEOTIDE SEQUENCE</scope>
    <source>
        <strain evidence="2">AG1-IA B2</strain>
    </source>
</reference>
<protein>
    <submittedName>
        <fullName evidence="2">Uncharacterized protein</fullName>
    </submittedName>
</protein>
<feature type="compositionally biased region" description="Basic and acidic residues" evidence="1">
    <location>
        <begin position="68"/>
        <end position="91"/>
    </location>
</feature>
<dbReference type="AlphaFoldDB" id="A0A8H7M7V3"/>
<accession>A0A8H7M7V3</accession>
<dbReference type="Proteomes" id="UP000614334">
    <property type="component" value="Unassembled WGS sequence"/>
</dbReference>
<evidence type="ECO:0000313" key="3">
    <source>
        <dbReference type="Proteomes" id="UP000614334"/>
    </source>
</evidence>
<sequence length="188" mass="21141">MEAERRRAGREVERREGERRLVDRDDATGNDTADGRDDDTEGVRSGGESDAETRPGRTAYPPLGWTQRDLDQQEAARRSRRNEREMRREGRQLSGDEEGVVCALLAATRALGGQMTMWQIKSDDLPQILLSSTTTMNQGTYGIANLKNPPVNIQTREALSRSEEMTEADVVEIQLPRALVQISEMLRI</sequence>
<proteinExistence type="predicted"/>
<evidence type="ECO:0000256" key="1">
    <source>
        <dbReference type="SAM" id="MobiDB-lite"/>
    </source>
</evidence>